<evidence type="ECO:0000256" key="1">
    <source>
        <dbReference type="ARBA" id="ARBA00023002"/>
    </source>
</evidence>
<keyword evidence="4" id="KW-1185">Reference proteome</keyword>
<dbReference type="PANTHER" id="PTHR43476">
    <property type="entry name" value="3-(3-HYDROXY-PHENYL)PROPIONATE/3-HYDROXYCINNAMIC ACID HYDROXYLASE"/>
    <property type="match status" value="1"/>
</dbReference>
<comment type="caution">
    <text evidence="3">The sequence shown here is derived from an EMBL/GenBank/DDBJ whole genome shotgun (WGS) entry which is preliminary data.</text>
</comment>
<keyword evidence="1" id="KW-0560">Oxidoreductase</keyword>
<gene>
    <name evidence="3" type="ORF">GCM10025783_08380</name>
</gene>
<dbReference type="InterPro" id="IPR002938">
    <property type="entry name" value="FAD-bd"/>
</dbReference>
<dbReference type="PRINTS" id="PR00420">
    <property type="entry name" value="RNGMNOXGNASE"/>
</dbReference>
<dbReference type="Pfam" id="PF01494">
    <property type="entry name" value="FAD_binding_3"/>
    <property type="match status" value="1"/>
</dbReference>
<feature type="domain" description="FAD-binding" evidence="2">
    <location>
        <begin position="5"/>
        <end position="328"/>
    </location>
</feature>
<dbReference type="PANTHER" id="PTHR43476:SF5">
    <property type="entry name" value="FAD-DEPENDENT MONOOXYGENASE"/>
    <property type="match status" value="1"/>
</dbReference>
<dbReference type="RefSeq" id="WP_345479743.1">
    <property type="nucleotide sequence ID" value="NZ_BAABLP010000002.1"/>
</dbReference>
<dbReference type="Proteomes" id="UP001500121">
    <property type="component" value="Unassembled WGS sequence"/>
</dbReference>
<name>A0ABP8YW82_9MICO</name>
<dbReference type="Gene3D" id="3.50.50.60">
    <property type="entry name" value="FAD/NAD(P)-binding domain"/>
    <property type="match status" value="2"/>
</dbReference>
<dbReference type="InterPro" id="IPR036188">
    <property type="entry name" value="FAD/NAD-bd_sf"/>
</dbReference>
<evidence type="ECO:0000313" key="4">
    <source>
        <dbReference type="Proteomes" id="UP001500121"/>
    </source>
</evidence>
<dbReference type="EMBL" id="BAABLP010000002">
    <property type="protein sequence ID" value="GAA4739873.1"/>
    <property type="molecule type" value="Genomic_DNA"/>
</dbReference>
<sequence length="414" mass="44757">MTPARTTVVISGGGPAGVVLGLLLARQGVEVTVLEKHDDFLRDFRGDTVHPMTQQVLDELGLMAEFDAIVRGRMTSVEFATTDGLLVRQDLPSVAPRRARFRDIALVPQWDFLDLLARAGRMHPGFTLLLGAEVTGVLRDEQGVRGVRYRREGVEHEVRAALTVAADGRRSVLRAALGSAVRTLSAPVDVLWFRMDRHAHEPAGLLGTIGRSGGLVSVNRGDSWQVALLVPEGHDARIRAAGLPAFRERLRATAPWMADRVHAIDDWEAVKLLTVTVERLRSWSAPGLLAIGDAAHTMSPIGGVGVELAVADAVTAANVLGPALRKAQRGSGADAVLPARLLRRVERRRLPATALTQRIQVVAQRYVLAAGAAAPGVRLMPSRPVLAALRGPVARWLPRVFVYGIRRERVASAR</sequence>
<dbReference type="SUPFAM" id="SSF51905">
    <property type="entry name" value="FAD/NAD(P)-binding domain"/>
    <property type="match status" value="1"/>
</dbReference>
<accession>A0ABP8YW82</accession>
<evidence type="ECO:0000259" key="2">
    <source>
        <dbReference type="Pfam" id="PF01494"/>
    </source>
</evidence>
<dbReference type="InterPro" id="IPR050631">
    <property type="entry name" value="PheA/TfdB_FAD_monoxygenase"/>
</dbReference>
<protein>
    <submittedName>
        <fullName evidence="3">FAD-dependent oxidoreductase</fullName>
    </submittedName>
</protein>
<evidence type="ECO:0000313" key="3">
    <source>
        <dbReference type="EMBL" id="GAA4739873.1"/>
    </source>
</evidence>
<proteinExistence type="predicted"/>
<reference evidence="4" key="1">
    <citation type="journal article" date="2019" name="Int. J. Syst. Evol. Microbiol.">
        <title>The Global Catalogue of Microorganisms (GCM) 10K type strain sequencing project: providing services to taxonomists for standard genome sequencing and annotation.</title>
        <authorList>
            <consortium name="The Broad Institute Genomics Platform"/>
            <consortium name="The Broad Institute Genome Sequencing Center for Infectious Disease"/>
            <person name="Wu L."/>
            <person name="Ma J."/>
        </authorList>
    </citation>
    <scope>NUCLEOTIDE SEQUENCE [LARGE SCALE GENOMIC DNA]</scope>
    <source>
        <strain evidence="4">JCM 19015</strain>
    </source>
</reference>
<organism evidence="3 4">
    <name type="scientific">Amnibacterium soli</name>
    <dbReference type="NCBI Taxonomy" id="1282736"/>
    <lineage>
        <taxon>Bacteria</taxon>
        <taxon>Bacillati</taxon>
        <taxon>Actinomycetota</taxon>
        <taxon>Actinomycetes</taxon>
        <taxon>Micrococcales</taxon>
        <taxon>Microbacteriaceae</taxon>
        <taxon>Amnibacterium</taxon>
    </lineage>
</organism>